<evidence type="ECO:0000256" key="1">
    <source>
        <dbReference type="SAM" id="Phobius"/>
    </source>
</evidence>
<keyword evidence="1" id="KW-0472">Membrane</keyword>
<dbReference type="EMBL" id="JAAOZC010000002">
    <property type="protein sequence ID" value="NIJ07613.1"/>
    <property type="molecule type" value="Genomic_DNA"/>
</dbReference>
<accession>A0ABX0TPZ6</accession>
<comment type="caution">
    <text evidence="2">The sequence shown here is derived from an EMBL/GenBank/DDBJ whole genome shotgun (WGS) entry which is preliminary data.</text>
</comment>
<gene>
    <name evidence="2" type="ORF">FHS31_001209</name>
</gene>
<dbReference type="Proteomes" id="UP000727456">
    <property type="component" value="Unassembled WGS sequence"/>
</dbReference>
<sequence>MKLGQLRTLDQGTFAAVIGSGIIIILLVMMWIISVWSGTRTAQKDDIIKDVATLPSNCRHTAAQIIRSQIVGAGRPLTRGEVSEQVSSLHSDCHALAEQASALDTL</sequence>
<evidence type="ECO:0000313" key="2">
    <source>
        <dbReference type="EMBL" id="NIJ07613.1"/>
    </source>
</evidence>
<keyword evidence="3" id="KW-1185">Reference proteome</keyword>
<organism evidence="2 3">
    <name type="scientific">Sphingomonas vulcanisoli</name>
    <dbReference type="NCBI Taxonomy" id="1658060"/>
    <lineage>
        <taxon>Bacteria</taxon>
        <taxon>Pseudomonadati</taxon>
        <taxon>Pseudomonadota</taxon>
        <taxon>Alphaproteobacteria</taxon>
        <taxon>Sphingomonadales</taxon>
        <taxon>Sphingomonadaceae</taxon>
        <taxon>Sphingomonas</taxon>
    </lineage>
</organism>
<feature type="transmembrane region" description="Helical" evidence="1">
    <location>
        <begin position="12"/>
        <end position="36"/>
    </location>
</feature>
<evidence type="ECO:0000313" key="3">
    <source>
        <dbReference type="Proteomes" id="UP000727456"/>
    </source>
</evidence>
<dbReference type="RefSeq" id="WP_167072463.1">
    <property type="nucleotide sequence ID" value="NZ_JAAOZC010000002.1"/>
</dbReference>
<keyword evidence="1" id="KW-0812">Transmembrane</keyword>
<protein>
    <submittedName>
        <fullName evidence="2">Uncharacterized protein</fullName>
    </submittedName>
</protein>
<reference evidence="2 3" key="1">
    <citation type="submission" date="2020-03" db="EMBL/GenBank/DDBJ databases">
        <title>Genomic Encyclopedia of Type Strains, Phase III (KMG-III): the genomes of soil and plant-associated and newly described type strains.</title>
        <authorList>
            <person name="Whitman W."/>
        </authorList>
    </citation>
    <scope>NUCLEOTIDE SEQUENCE [LARGE SCALE GENOMIC DNA]</scope>
    <source>
        <strain evidence="2 3">CECT 8804</strain>
    </source>
</reference>
<name>A0ABX0TPZ6_9SPHN</name>
<proteinExistence type="predicted"/>
<keyword evidence="1" id="KW-1133">Transmembrane helix</keyword>